<dbReference type="PRINTS" id="PR00100">
    <property type="entry name" value="AOTCASE"/>
</dbReference>
<evidence type="ECO:0000256" key="2">
    <source>
        <dbReference type="RuleBase" id="RU003634"/>
    </source>
</evidence>
<dbReference type="GO" id="GO:0004070">
    <property type="term" value="F:aspartate carbamoyltransferase activity"/>
    <property type="evidence" value="ECO:0007669"/>
    <property type="project" value="UniProtKB-EC"/>
</dbReference>
<dbReference type="PANTHER" id="PTHR45753:SF6">
    <property type="entry name" value="ASPARTATE CARBAMOYLTRANSFERASE"/>
    <property type="match status" value="1"/>
</dbReference>
<organism evidence="5">
    <name type="scientific">Thermocrinis ruber</name>
    <dbReference type="NCBI Taxonomy" id="75906"/>
    <lineage>
        <taxon>Bacteria</taxon>
        <taxon>Pseudomonadati</taxon>
        <taxon>Aquificota</taxon>
        <taxon>Aquificia</taxon>
        <taxon>Aquificales</taxon>
        <taxon>Aquificaceae</taxon>
        <taxon>Thermocrinis</taxon>
    </lineage>
</organism>
<dbReference type="GO" id="GO:0016597">
    <property type="term" value="F:amino acid binding"/>
    <property type="evidence" value="ECO:0007669"/>
    <property type="project" value="InterPro"/>
</dbReference>
<sequence>MQARHLISTKDLSTEDIQELYSLFRSFKGGRREKLKGRAVLFFLEASTRTRLSFEVALRELGMETHYVGKGESSIQKGESFKDTIKVLSALGFRLLIFRVPFVLFPYEPFLEESISLINAGDGTHQHPTQGLIDLFTALEHYPSLEGLKVLFVGDILHSRVFRSSGELFSRFSAQLGVCGPATLIPSDLSPFGEVKVFDSVDEGIEWADLVVYLRLQEERFKESYVPSKESYFLQFGLTKERYRRLKGYFMHPGPVNLYVDVDPEVLYGEKSLVLKQVQNGPFVRMAVVYNLLKDQQG</sequence>
<dbReference type="SUPFAM" id="SSF53671">
    <property type="entry name" value="Aspartate/ornithine carbamoyltransferase"/>
    <property type="match status" value="1"/>
</dbReference>
<dbReference type="InterPro" id="IPR006130">
    <property type="entry name" value="Asp/Orn_carbamoylTrfase"/>
</dbReference>
<dbReference type="GO" id="GO:0006520">
    <property type="term" value="P:amino acid metabolic process"/>
    <property type="evidence" value="ECO:0007669"/>
    <property type="project" value="InterPro"/>
</dbReference>
<dbReference type="Gene3D" id="3.40.50.1370">
    <property type="entry name" value="Aspartate/ornithine carbamoyltransferase"/>
    <property type="match status" value="2"/>
</dbReference>
<proteinExistence type="inferred from homology"/>
<dbReference type="Pfam" id="PF02729">
    <property type="entry name" value="OTCace_N"/>
    <property type="match status" value="1"/>
</dbReference>
<feature type="domain" description="Aspartate/ornithine carbamoyltransferase carbamoyl-P binding" evidence="4">
    <location>
        <begin position="4"/>
        <end position="139"/>
    </location>
</feature>
<reference evidence="5" key="1">
    <citation type="journal article" date="2020" name="mSystems">
        <title>Genome- and Community-Level Interaction Insights into Carbon Utilization and Element Cycling Functions of Hydrothermarchaeota in Hydrothermal Sediment.</title>
        <authorList>
            <person name="Zhou Z."/>
            <person name="Liu Y."/>
            <person name="Xu W."/>
            <person name="Pan J."/>
            <person name="Luo Z.H."/>
            <person name="Li M."/>
        </authorList>
    </citation>
    <scope>NUCLEOTIDE SEQUENCE [LARGE SCALE GENOMIC DNA]</scope>
    <source>
        <strain evidence="5">SpSt-114</strain>
    </source>
</reference>
<dbReference type="EC" id="2.1.3.2" evidence="5"/>
<comment type="caution">
    <text evidence="5">The sequence shown here is derived from an EMBL/GenBank/DDBJ whole genome shotgun (WGS) entry which is preliminary data.</text>
</comment>
<dbReference type="InterPro" id="IPR006131">
    <property type="entry name" value="Asp_carbamoyltransf_Asp/Orn-bd"/>
</dbReference>
<comment type="similarity">
    <text evidence="2">Belongs to the aspartate/ornithine carbamoyltransferase superfamily.</text>
</comment>
<gene>
    <name evidence="5" type="ORF">ENN04_04595</name>
</gene>
<dbReference type="PRINTS" id="PR00101">
    <property type="entry name" value="ATCASE"/>
</dbReference>
<protein>
    <submittedName>
        <fullName evidence="5">Aspartate carbamoyltransferase catalytic subunit</fullName>
        <ecNumber evidence="5">2.1.3.2</ecNumber>
    </submittedName>
</protein>
<keyword evidence="1 2" id="KW-0808">Transferase</keyword>
<evidence type="ECO:0000259" key="4">
    <source>
        <dbReference type="Pfam" id="PF02729"/>
    </source>
</evidence>
<dbReference type="PROSITE" id="PS00097">
    <property type="entry name" value="CARBAMOYLTRANSFERASE"/>
    <property type="match status" value="1"/>
</dbReference>
<dbReference type="InterPro" id="IPR036901">
    <property type="entry name" value="Asp/Orn_carbamoylTrfase_sf"/>
</dbReference>
<feature type="domain" description="Aspartate/ornithine carbamoyltransferase Asp/Orn-binding" evidence="3">
    <location>
        <begin position="146"/>
        <end position="290"/>
    </location>
</feature>
<dbReference type="EMBL" id="DSAC01000053">
    <property type="protein sequence ID" value="HHO73900.1"/>
    <property type="molecule type" value="Genomic_DNA"/>
</dbReference>
<dbReference type="AlphaFoldDB" id="A0A7C5SYC7"/>
<dbReference type="GO" id="GO:0005829">
    <property type="term" value="C:cytosol"/>
    <property type="evidence" value="ECO:0007669"/>
    <property type="project" value="TreeGrafter"/>
</dbReference>
<evidence type="ECO:0000256" key="1">
    <source>
        <dbReference type="ARBA" id="ARBA00022679"/>
    </source>
</evidence>
<dbReference type="PANTHER" id="PTHR45753">
    <property type="entry name" value="ORNITHINE CARBAMOYLTRANSFERASE, MITOCHONDRIAL"/>
    <property type="match status" value="1"/>
</dbReference>
<dbReference type="Pfam" id="PF00185">
    <property type="entry name" value="OTCace"/>
    <property type="match status" value="1"/>
</dbReference>
<dbReference type="GO" id="GO:0044205">
    <property type="term" value="P:'de novo' UMP biosynthetic process"/>
    <property type="evidence" value="ECO:0007669"/>
    <property type="project" value="UniProtKB-UniPathway"/>
</dbReference>
<dbReference type="NCBIfam" id="NF002032">
    <property type="entry name" value="PRK00856.1"/>
    <property type="match status" value="1"/>
</dbReference>
<name>A0A7C5SYC7_9AQUI</name>
<evidence type="ECO:0000259" key="3">
    <source>
        <dbReference type="Pfam" id="PF00185"/>
    </source>
</evidence>
<accession>A0A7C5SYC7</accession>
<dbReference type="InterPro" id="IPR006132">
    <property type="entry name" value="Asp/Orn_carbamoyltranf_P-bd"/>
</dbReference>
<evidence type="ECO:0000313" key="5">
    <source>
        <dbReference type="EMBL" id="HHO73900.1"/>
    </source>
</evidence>
<dbReference type="UniPathway" id="UPA00070">
    <property type="reaction ID" value="UER00116"/>
</dbReference>